<accession>A0A0G4K2I4</accession>
<dbReference type="EMBL" id="CGIG01000001">
    <property type="protein sequence ID" value="CPR21480.1"/>
    <property type="molecule type" value="Genomic_DNA"/>
</dbReference>
<gene>
    <name evidence="5" type="ORF">BN1221_04910</name>
</gene>
<dbReference type="OrthoDB" id="9791416at2"/>
<proteinExistence type="inferred from homology"/>
<feature type="region of interest" description="Disordered" evidence="2">
    <location>
        <begin position="399"/>
        <end position="418"/>
    </location>
</feature>
<dbReference type="InterPro" id="IPR036148">
    <property type="entry name" value="MmgE/PrpD_sf"/>
</dbReference>
<comment type="similarity">
    <text evidence="1">Belongs to the PrpD family.</text>
</comment>
<feature type="domain" description="MmgE/PrpD C-terminal" evidence="4">
    <location>
        <begin position="279"/>
        <end position="448"/>
    </location>
</feature>
<protein>
    <submittedName>
        <fullName evidence="5">Immune-responsive protein 1</fullName>
    </submittedName>
</protein>
<dbReference type="Gene3D" id="3.30.1330.120">
    <property type="entry name" value="2-methylcitrate dehydratase PrpD"/>
    <property type="match status" value="1"/>
</dbReference>
<evidence type="ECO:0000313" key="6">
    <source>
        <dbReference type="Proteomes" id="UP000044377"/>
    </source>
</evidence>
<dbReference type="Gene3D" id="1.10.4100.10">
    <property type="entry name" value="2-methylcitrate dehydratase PrpD"/>
    <property type="match status" value="1"/>
</dbReference>
<feature type="domain" description="MmgE/PrpD N-terminal" evidence="3">
    <location>
        <begin position="7"/>
        <end position="254"/>
    </location>
</feature>
<reference evidence="6" key="1">
    <citation type="submission" date="2015-01" db="EMBL/GenBank/DDBJ databases">
        <authorList>
            <person name="Paterson Steve"/>
        </authorList>
    </citation>
    <scope>NUCLEOTIDE SEQUENCE [LARGE SCALE GENOMIC DNA]</scope>
    <source>
        <strain evidence="6">OBR1</strain>
    </source>
</reference>
<dbReference type="InterPro" id="IPR045337">
    <property type="entry name" value="MmgE_PrpD_C"/>
</dbReference>
<dbReference type="GO" id="GO:0016829">
    <property type="term" value="F:lyase activity"/>
    <property type="evidence" value="ECO:0007669"/>
    <property type="project" value="InterPro"/>
</dbReference>
<dbReference type="PANTHER" id="PTHR16943">
    <property type="entry name" value="2-METHYLCITRATE DEHYDRATASE-RELATED"/>
    <property type="match status" value="1"/>
</dbReference>
<name>A0A0G4K2I4_9GAMM</name>
<evidence type="ECO:0000256" key="1">
    <source>
        <dbReference type="ARBA" id="ARBA00006174"/>
    </source>
</evidence>
<evidence type="ECO:0000259" key="4">
    <source>
        <dbReference type="Pfam" id="PF19305"/>
    </source>
</evidence>
<evidence type="ECO:0000313" key="5">
    <source>
        <dbReference type="EMBL" id="CPR21480.1"/>
    </source>
</evidence>
<feature type="compositionally biased region" description="Basic and acidic residues" evidence="2">
    <location>
        <begin position="399"/>
        <end position="411"/>
    </location>
</feature>
<dbReference type="SUPFAM" id="SSF103378">
    <property type="entry name" value="2-methylcitrate dehydratase PrpD"/>
    <property type="match status" value="1"/>
</dbReference>
<evidence type="ECO:0000256" key="2">
    <source>
        <dbReference type="SAM" id="MobiDB-lite"/>
    </source>
</evidence>
<keyword evidence="6" id="KW-1185">Reference proteome</keyword>
<dbReference type="InterPro" id="IPR042183">
    <property type="entry name" value="MmgE/PrpD_sf_1"/>
</dbReference>
<organism evidence="5 6">
    <name type="scientific">Brenneria goodwinii</name>
    <dbReference type="NCBI Taxonomy" id="1109412"/>
    <lineage>
        <taxon>Bacteria</taxon>
        <taxon>Pseudomonadati</taxon>
        <taxon>Pseudomonadota</taxon>
        <taxon>Gammaproteobacteria</taxon>
        <taxon>Enterobacterales</taxon>
        <taxon>Pectobacteriaceae</taxon>
        <taxon>Brenneria</taxon>
    </lineage>
</organism>
<dbReference type="InterPro" id="IPR005656">
    <property type="entry name" value="MmgE_PrpD"/>
</dbReference>
<dbReference type="STRING" id="1109412.BN1221_04910"/>
<dbReference type="RefSeq" id="WP_048639503.1">
    <property type="nucleotide sequence ID" value="NZ_CGIG01000001.1"/>
</dbReference>
<evidence type="ECO:0000259" key="3">
    <source>
        <dbReference type="Pfam" id="PF03972"/>
    </source>
</evidence>
<sequence>MNLSATRQLVNFAGSLSAQAIPDAIRRKVRLHLLDALACGWAASRHQVSGPVIHAARLFGGNGDCTVFGESGFSPLAAAFGNAAVINGLDHDDGVEIDGKGLGHPGATLIAAAMAALDLNPAPVSQDALINALTAGFEVNNRLIHAIQPSAERFNQVYGVAQHQAIGAALVAGRLLGLSPEQLNQAVGLAAVLTPLPSLHQYNWRQRPLLSLKDAVAPAAQAAVQAVIMAQQGLIGGLDVLDGEQGFWRMIGSDRFAPEILTDNLGSHWYAGYGSFKRYPACRWLACALECMECIMQETGWQAADIRAIEVQTFPRLVDDMMDYRPRTATDAQFSLPWTLAAVAGGLPPGADWYTEKNMQSEALQTLANKVTAVIAPEFAQRMDGSARQPGARVVVTHRHGESAEQERDKPLGSAERPMTDAEIITKARRNLTGHGVEVEQLITRVMQEDGAVSYASAAELTGFASAALAPRQHAVEPFGLT</sequence>
<dbReference type="InterPro" id="IPR042188">
    <property type="entry name" value="MmgE/PrpD_sf_2"/>
</dbReference>
<dbReference type="Proteomes" id="UP000044377">
    <property type="component" value="Unassembled WGS sequence"/>
</dbReference>
<dbReference type="InterPro" id="IPR045336">
    <property type="entry name" value="MmgE_PrpD_N"/>
</dbReference>
<dbReference type="Pfam" id="PF03972">
    <property type="entry name" value="MmgE_PrpD_N"/>
    <property type="match status" value="1"/>
</dbReference>
<dbReference type="PANTHER" id="PTHR16943:SF8">
    <property type="entry name" value="2-METHYLCITRATE DEHYDRATASE"/>
    <property type="match status" value="1"/>
</dbReference>
<dbReference type="Pfam" id="PF19305">
    <property type="entry name" value="MmgE_PrpD_C"/>
    <property type="match status" value="1"/>
</dbReference>
<dbReference type="AlphaFoldDB" id="A0A0G4K2I4"/>